<reference evidence="2 4" key="1">
    <citation type="submission" date="2019-01" db="EMBL/GenBank/DDBJ databases">
        <title>Draft genome sequences of three monokaryotic isolates of the white-rot basidiomycete fungus Dichomitus squalens.</title>
        <authorList>
            <consortium name="DOE Joint Genome Institute"/>
            <person name="Lopez S.C."/>
            <person name="Andreopoulos B."/>
            <person name="Pangilinan J."/>
            <person name="Lipzen A."/>
            <person name="Riley R."/>
            <person name="Ahrendt S."/>
            <person name="Ng V."/>
            <person name="Barry K."/>
            <person name="Daum C."/>
            <person name="Grigoriev I.V."/>
            <person name="Hilden K.S."/>
            <person name="Makela M.R."/>
            <person name="de Vries R.P."/>
        </authorList>
    </citation>
    <scope>NUCLEOTIDE SEQUENCE [LARGE SCALE GENOMIC DNA]</scope>
    <source>
        <strain evidence="2 4">CBS 464.89</strain>
    </source>
</reference>
<evidence type="ECO:0000313" key="2">
    <source>
        <dbReference type="EMBL" id="TBU54722.1"/>
    </source>
</evidence>
<proteinExistence type="predicted"/>
<keyword evidence="4" id="KW-1185">Reference proteome</keyword>
<feature type="transmembrane region" description="Helical" evidence="1">
    <location>
        <begin position="50"/>
        <end position="70"/>
    </location>
</feature>
<organism evidence="2 4">
    <name type="scientific">Dichomitus squalens</name>
    <dbReference type="NCBI Taxonomy" id="114155"/>
    <lineage>
        <taxon>Eukaryota</taxon>
        <taxon>Fungi</taxon>
        <taxon>Dikarya</taxon>
        <taxon>Basidiomycota</taxon>
        <taxon>Agaricomycotina</taxon>
        <taxon>Agaricomycetes</taxon>
        <taxon>Polyporales</taxon>
        <taxon>Polyporaceae</taxon>
        <taxon>Dichomitus</taxon>
    </lineage>
</organism>
<dbReference type="EMBL" id="ML145130">
    <property type="protein sequence ID" value="TBU58013.1"/>
    <property type="molecule type" value="Genomic_DNA"/>
</dbReference>
<keyword evidence="1" id="KW-0472">Membrane</keyword>
<evidence type="ECO:0000313" key="4">
    <source>
        <dbReference type="Proteomes" id="UP000292082"/>
    </source>
</evidence>
<keyword evidence="1" id="KW-0812">Transmembrane</keyword>
<protein>
    <submittedName>
        <fullName evidence="2">Uncharacterized protein</fullName>
    </submittedName>
</protein>
<keyword evidence="1" id="KW-1133">Transmembrane helix</keyword>
<dbReference type="Proteomes" id="UP000292082">
    <property type="component" value="Unassembled WGS sequence"/>
</dbReference>
<accession>A0A4Q9PKR8</accession>
<gene>
    <name evidence="3" type="ORF">BD310DRAFT_928115</name>
    <name evidence="2" type="ORF">BD310DRAFT_935166</name>
</gene>
<sequence>MYSVVRCRLSNFSAIIYPTSDRPGNAATVRILSREDLSARLPQLRTTWRLFPPLCQIMSTIFSALTLLVGKTSYAS</sequence>
<dbReference type="AlphaFoldDB" id="A0A4Q9PKR8"/>
<name>A0A4Q9PKR8_9APHY</name>
<evidence type="ECO:0000256" key="1">
    <source>
        <dbReference type="SAM" id="Phobius"/>
    </source>
</evidence>
<evidence type="ECO:0000313" key="3">
    <source>
        <dbReference type="EMBL" id="TBU58013.1"/>
    </source>
</evidence>
<dbReference type="EMBL" id="ML145182">
    <property type="protein sequence ID" value="TBU54722.1"/>
    <property type="molecule type" value="Genomic_DNA"/>
</dbReference>